<accession>A0ABP8YQ87</accession>
<comment type="similarity">
    <text evidence="9">Belongs to the KdpA family.</text>
</comment>
<feature type="transmembrane region" description="Helical" evidence="9">
    <location>
        <begin position="376"/>
        <end position="394"/>
    </location>
</feature>
<evidence type="ECO:0000256" key="8">
    <source>
        <dbReference type="ARBA" id="ARBA00023136"/>
    </source>
</evidence>
<gene>
    <name evidence="9 10" type="primary">kdpA</name>
    <name evidence="10" type="ORF">GCM10025783_00260</name>
</gene>
<keyword evidence="1 9" id="KW-0813">Transport</keyword>
<dbReference type="HAMAP" id="MF_00275">
    <property type="entry name" value="KdpA"/>
    <property type="match status" value="1"/>
</dbReference>
<evidence type="ECO:0000256" key="1">
    <source>
        <dbReference type="ARBA" id="ARBA00022448"/>
    </source>
</evidence>
<feature type="transmembrane region" description="Helical" evidence="9">
    <location>
        <begin position="249"/>
        <end position="269"/>
    </location>
</feature>
<feature type="transmembrane region" description="Helical" evidence="9">
    <location>
        <begin position="481"/>
        <end position="505"/>
    </location>
</feature>
<keyword evidence="2 9" id="KW-1003">Cell membrane</keyword>
<keyword evidence="7 9" id="KW-0406">Ion transport</keyword>
<comment type="subcellular location">
    <subcellularLocation>
        <location evidence="9">Cell membrane</location>
        <topology evidence="9">Multi-pass membrane protein</topology>
    </subcellularLocation>
</comment>
<evidence type="ECO:0000313" key="11">
    <source>
        <dbReference type="Proteomes" id="UP001500121"/>
    </source>
</evidence>
<feature type="transmembrane region" description="Helical" evidence="9">
    <location>
        <begin position="136"/>
        <end position="155"/>
    </location>
</feature>
<evidence type="ECO:0000313" key="10">
    <source>
        <dbReference type="EMBL" id="GAA4734609.1"/>
    </source>
</evidence>
<dbReference type="RefSeq" id="WP_345478852.1">
    <property type="nucleotide sequence ID" value="NZ_BAABLP010000001.1"/>
</dbReference>
<name>A0ABP8YQ87_9MICO</name>
<organism evidence="10 11">
    <name type="scientific">Amnibacterium soli</name>
    <dbReference type="NCBI Taxonomy" id="1282736"/>
    <lineage>
        <taxon>Bacteria</taxon>
        <taxon>Bacillati</taxon>
        <taxon>Actinomycetota</taxon>
        <taxon>Actinomycetes</taxon>
        <taxon>Micrococcales</taxon>
        <taxon>Microbacteriaceae</taxon>
        <taxon>Amnibacterium</taxon>
    </lineage>
</organism>
<keyword evidence="6 9" id="KW-1133">Transmembrane helix</keyword>
<dbReference type="EMBL" id="BAABLP010000001">
    <property type="protein sequence ID" value="GAA4734609.1"/>
    <property type="molecule type" value="Genomic_DNA"/>
</dbReference>
<dbReference type="PIRSF" id="PIRSF001294">
    <property type="entry name" value="K_ATPaseA"/>
    <property type="match status" value="1"/>
</dbReference>
<evidence type="ECO:0000256" key="9">
    <source>
        <dbReference type="HAMAP-Rule" id="MF_00275"/>
    </source>
</evidence>
<evidence type="ECO:0000256" key="6">
    <source>
        <dbReference type="ARBA" id="ARBA00022989"/>
    </source>
</evidence>
<dbReference type="InterPro" id="IPR004623">
    <property type="entry name" value="KdpA"/>
</dbReference>
<dbReference type="PANTHER" id="PTHR30607">
    <property type="entry name" value="POTASSIUM-TRANSPORTING ATPASE A CHAIN"/>
    <property type="match status" value="1"/>
</dbReference>
<comment type="caution">
    <text evidence="9">Lacks conserved residue(s) required for the propagation of feature annotation.</text>
</comment>
<feature type="transmembrane region" description="Helical" evidence="9">
    <location>
        <begin position="61"/>
        <end position="79"/>
    </location>
</feature>
<feature type="transmembrane region" description="Helical" evidence="9">
    <location>
        <begin position="176"/>
        <end position="194"/>
    </location>
</feature>
<dbReference type="PANTHER" id="PTHR30607:SF2">
    <property type="entry name" value="POTASSIUM-TRANSPORTING ATPASE POTASSIUM-BINDING SUBUNIT"/>
    <property type="match status" value="1"/>
</dbReference>
<comment type="caution">
    <text evidence="10">The sequence shown here is derived from an EMBL/GenBank/DDBJ whole genome shotgun (WGS) entry which is preliminary data.</text>
</comment>
<comment type="function">
    <text evidence="9">Part of the high-affinity ATP-driven potassium transport (or Kdp) system, which catalyzes the hydrolysis of ATP coupled with the electrogenic transport of potassium into the cytoplasm. This subunit binds the extracellular potassium ions and delivers the ions to the membrane domain of KdpB through an intramembrane tunnel.</text>
</comment>
<feature type="transmembrane region" description="Helical" evidence="9">
    <location>
        <begin position="534"/>
        <end position="557"/>
    </location>
</feature>
<feature type="transmembrane region" description="Helical" evidence="9">
    <location>
        <begin position="281"/>
        <end position="300"/>
    </location>
</feature>
<keyword evidence="3 9" id="KW-0633">Potassium transport</keyword>
<dbReference type="NCBIfam" id="TIGR00680">
    <property type="entry name" value="kdpA"/>
    <property type="match status" value="1"/>
</dbReference>
<evidence type="ECO:0000256" key="5">
    <source>
        <dbReference type="ARBA" id="ARBA00022958"/>
    </source>
</evidence>
<evidence type="ECO:0000256" key="3">
    <source>
        <dbReference type="ARBA" id="ARBA00022538"/>
    </source>
</evidence>
<dbReference type="Proteomes" id="UP001500121">
    <property type="component" value="Unassembled WGS sequence"/>
</dbReference>
<keyword evidence="5 9" id="KW-0630">Potassium</keyword>
<proteinExistence type="inferred from homology"/>
<sequence>MDALRFALTVLTLVVLLVGLGLPLSSWMARTYTTTADWRVERGVYRLLGIDARSDQRWPNYFRGILAISVLGVLFLYALQRLQAVLPYSLGLPPVPEGLAFNTAISFVTNTNWQSYSPELTMGYTVQLAGLAVQNFLSAAIGIVVAIALVRGIAARTGAGVLGNVWVDLVRTLTRILLPLALVAAVVLLATGVIQDFAGFRTVHTLTGGTATVPGGPVASQEAIKMLGTNGGGFFNANSAHPFENPTGFSNLVEIVLMLLIPFALTRTYGILVGDRRQGRAVLAAMVVLYVLCTSALVAAELGGAGSATRAAGAAMEGKEQRFGVLWSALFGSTSTLTSTGAVNSMHDSFTPLGGMVTMLDMMLGEIAPGGVGTGLYGFLIIAILAVFLAGLMIGRTPSYLGKQIGGREITFASLYLLTTPTLILAGVGLTFAIPAVAADVAKTSIWNPGPHGFSEVLYAFTSAANNNGSAFAGLTANTPWLNAALGAAMWLGRYLPIVFVLALAGSFASQESRGTADAGTASASGLVTHRPQFVLLTVGTVLVVTALTYLPVLALGPLAEGL</sequence>
<evidence type="ECO:0000256" key="7">
    <source>
        <dbReference type="ARBA" id="ARBA00023065"/>
    </source>
</evidence>
<keyword evidence="8 9" id="KW-0472">Membrane</keyword>
<comment type="subunit">
    <text evidence="9">The system is composed of three essential subunits: KdpA, KdpB and KdpC.</text>
</comment>
<protein>
    <recommendedName>
        <fullName evidence="9">Potassium-transporting ATPase potassium-binding subunit</fullName>
    </recommendedName>
    <alternativeName>
        <fullName evidence="9">ATP phosphohydrolase [potassium-transporting] A chain</fullName>
    </alternativeName>
    <alternativeName>
        <fullName evidence="9">Potassium-binding and translocating subunit A</fullName>
    </alternativeName>
    <alternativeName>
        <fullName evidence="9">Potassium-translocating ATPase A chain</fullName>
    </alternativeName>
</protein>
<keyword evidence="11" id="KW-1185">Reference proteome</keyword>
<reference evidence="11" key="1">
    <citation type="journal article" date="2019" name="Int. J. Syst. Evol. Microbiol.">
        <title>The Global Catalogue of Microorganisms (GCM) 10K type strain sequencing project: providing services to taxonomists for standard genome sequencing and annotation.</title>
        <authorList>
            <consortium name="The Broad Institute Genomics Platform"/>
            <consortium name="The Broad Institute Genome Sequencing Center for Infectious Disease"/>
            <person name="Wu L."/>
            <person name="Ma J."/>
        </authorList>
    </citation>
    <scope>NUCLEOTIDE SEQUENCE [LARGE SCALE GENOMIC DNA]</scope>
    <source>
        <strain evidence="11">JCM 19015</strain>
    </source>
</reference>
<evidence type="ECO:0000256" key="2">
    <source>
        <dbReference type="ARBA" id="ARBA00022475"/>
    </source>
</evidence>
<keyword evidence="4 9" id="KW-0812">Transmembrane</keyword>
<evidence type="ECO:0000256" key="4">
    <source>
        <dbReference type="ARBA" id="ARBA00022692"/>
    </source>
</evidence>
<dbReference type="Pfam" id="PF03814">
    <property type="entry name" value="KdpA"/>
    <property type="match status" value="1"/>
</dbReference>
<feature type="transmembrane region" description="Helical" evidence="9">
    <location>
        <begin position="415"/>
        <end position="438"/>
    </location>
</feature>